<keyword evidence="1" id="KW-0472">Membrane</keyword>
<evidence type="ECO:0000256" key="1">
    <source>
        <dbReference type="SAM" id="Phobius"/>
    </source>
</evidence>
<proteinExistence type="predicted"/>
<sequence>MIDEQMIWRIAQAPFDVKTGLYTLRLEGHPCDGYTSPDMIYWTAPDLDTTWDNVVTLDIRGKSWGAEVEQDLLTGEMKPVPPTEGQAEEAPPMTFKDRLQEAAGLLVTIAFGAAAILGLIAIAVISLDSIVRHVGAWI</sequence>
<evidence type="ECO:0000313" key="2">
    <source>
        <dbReference type="EMBL" id="CAB4122455.1"/>
    </source>
</evidence>
<feature type="transmembrane region" description="Helical" evidence="1">
    <location>
        <begin position="103"/>
        <end position="127"/>
    </location>
</feature>
<organism evidence="2">
    <name type="scientific">uncultured Caudovirales phage</name>
    <dbReference type="NCBI Taxonomy" id="2100421"/>
    <lineage>
        <taxon>Viruses</taxon>
        <taxon>Duplodnaviria</taxon>
        <taxon>Heunggongvirae</taxon>
        <taxon>Uroviricota</taxon>
        <taxon>Caudoviricetes</taxon>
        <taxon>Peduoviridae</taxon>
        <taxon>Maltschvirus</taxon>
        <taxon>Maltschvirus maltsch</taxon>
    </lineage>
</organism>
<dbReference type="EMBL" id="LR796164">
    <property type="protein sequence ID" value="CAB4122455.1"/>
    <property type="molecule type" value="Genomic_DNA"/>
</dbReference>
<reference evidence="2" key="1">
    <citation type="submission" date="2020-04" db="EMBL/GenBank/DDBJ databases">
        <authorList>
            <person name="Chiriac C."/>
            <person name="Salcher M."/>
            <person name="Ghai R."/>
            <person name="Kavagutti S V."/>
        </authorList>
    </citation>
    <scope>NUCLEOTIDE SEQUENCE</scope>
</reference>
<name>A0A6J5KM87_9CAUD</name>
<gene>
    <name evidence="2" type="ORF">UFOVP36_50</name>
</gene>
<keyword evidence="1" id="KW-1133">Transmembrane helix</keyword>
<accession>A0A6J5KM87</accession>
<protein>
    <submittedName>
        <fullName evidence="2">Uncharacterized protein</fullName>
    </submittedName>
</protein>
<keyword evidence="1" id="KW-0812">Transmembrane</keyword>